<dbReference type="GO" id="GO:0004812">
    <property type="term" value="F:aminoacyl-tRNA ligase activity"/>
    <property type="evidence" value="ECO:0007669"/>
    <property type="project" value="UniProtKB-KW"/>
</dbReference>
<feature type="compositionally biased region" description="Polar residues" evidence="1">
    <location>
        <begin position="117"/>
        <end position="130"/>
    </location>
</feature>
<feature type="region of interest" description="Disordered" evidence="1">
    <location>
        <begin position="15"/>
        <end position="86"/>
    </location>
</feature>
<dbReference type="AlphaFoldDB" id="D5SJV2"/>
<evidence type="ECO:0000256" key="1">
    <source>
        <dbReference type="SAM" id="MobiDB-lite"/>
    </source>
</evidence>
<keyword evidence="4" id="KW-1185">Reference proteome</keyword>
<evidence type="ECO:0000313" key="4">
    <source>
        <dbReference type="Proteomes" id="UP000002357"/>
    </source>
</evidence>
<organism evidence="3 4">
    <name type="scientific">Streptomyces clavuligerus</name>
    <dbReference type="NCBI Taxonomy" id="1901"/>
    <lineage>
        <taxon>Bacteria</taxon>
        <taxon>Bacillati</taxon>
        <taxon>Actinomycetota</taxon>
        <taxon>Actinomycetes</taxon>
        <taxon>Kitasatosporales</taxon>
        <taxon>Streptomycetaceae</taxon>
        <taxon>Streptomyces</taxon>
    </lineage>
</organism>
<dbReference type="SMR" id="D5SJV2"/>
<accession>D5SJV2</accession>
<evidence type="ECO:0000313" key="3">
    <source>
        <dbReference type="EMBL" id="EFG04195.2"/>
    </source>
</evidence>
<keyword evidence="3" id="KW-0436">Ligase</keyword>
<dbReference type="Proteomes" id="UP000002357">
    <property type="component" value="Plasmid pSCL4"/>
</dbReference>
<sequence>MLVLRFSACTRPCTQLRHGSAPSGSRPVRPHRSRADPRVPRPPRRRASLTAPRDPSIPWTPWIPSTRAHVPTTHHPPQTCSIPVDELDRVPGFDRVLCSTLDGLDRSPTSRRRLPKQSDSPTADSRQPDISNARLPDRSTARLLAHAEKERFSMSNTSTVTALPDGGLKNPGAGLVALDPVQTALLHGLDNLITGLAARLAAPEVVGPPLLPAEGLARLDYFRNFPHLGVSAARFAPEAFDGLAAGDAPGELPLRPTGHLLPSATCYGLLLSLEGRDVGDNGLRLSAAGRCFRNETHYEGLRRLWGFHMREVLYLGTKDGAAEHLDRGAEFIQELAGRLGLTLTRAAADDPFYDKGGSRARLMALDPVKHEFSAPDGTAIASVNRHRNFFGERLEIRAGSHGPAYSACVAFGVERWVHAMILAHGTPERALDRLRAARA</sequence>
<name>D5SJV2_STRCL</name>
<dbReference type="eggNOG" id="COG0172">
    <property type="taxonomic scope" value="Bacteria"/>
</dbReference>
<dbReference type="PROSITE" id="PS50862">
    <property type="entry name" value="AA_TRNA_LIGASE_II"/>
    <property type="match status" value="1"/>
</dbReference>
<evidence type="ECO:0000259" key="2">
    <source>
        <dbReference type="PROSITE" id="PS50862"/>
    </source>
</evidence>
<gene>
    <name evidence="3" type="ORF">SCLAV_p0708</name>
</gene>
<dbReference type="Gene3D" id="3.30.930.10">
    <property type="entry name" value="Bira Bifunctional Protein, Domain 2"/>
    <property type="match status" value="1"/>
</dbReference>
<feature type="region of interest" description="Disordered" evidence="1">
    <location>
        <begin position="100"/>
        <end position="138"/>
    </location>
</feature>
<keyword evidence="3" id="KW-0614">Plasmid</keyword>
<geneLocation type="plasmid" evidence="3 4">
    <name>pSCL4</name>
</geneLocation>
<keyword evidence="3" id="KW-0030">Aminoacyl-tRNA synthetase</keyword>
<dbReference type="EMBL" id="CM000914">
    <property type="protein sequence ID" value="EFG04195.2"/>
    <property type="molecule type" value="Genomic_DNA"/>
</dbReference>
<reference evidence="3 4" key="1">
    <citation type="journal article" date="2010" name="Genome Biol. Evol.">
        <title>The sequence of a 1.8-mb bacterial linear plasmid reveals a rich evolutionary reservoir of secondary metabolic pathways.</title>
        <authorList>
            <person name="Medema M.H."/>
            <person name="Trefzer A."/>
            <person name="Kovalchuk A."/>
            <person name="van den Berg M."/>
            <person name="Mueller U."/>
            <person name="Heijne W."/>
            <person name="Wu L."/>
            <person name="Alam M.T."/>
            <person name="Ronning C.M."/>
            <person name="Nierman W.C."/>
            <person name="Bovenberg R.A.L."/>
            <person name="Breitling R."/>
            <person name="Takano E."/>
        </authorList>
    </citation>
    <scope>NUCLEOTIDE SEQUENCE [LARGE SCALE GENOMIC DNA]</scope>
    <source>
        <strain evidence="4">ATCC 27064 / DSM 738 / JCM 4710 / NBRC 13307 / NCIMB 12785 / NRRL 3585 / VKM Ac-602</strain>
        <plasmid evidence="3">pSCL4</plasmid>
    </source>
</reference>
<feature type="domain" description="Aminoacyl-transfer RNA synthetases class-II family profile" evidence="2">
    <location>
        <begin position="196"/>
        <end position="433"/>
    </location>
</feature>
<dbReference type="InterPro" id="IPR006195">
    <property type="entry name" value="aa-tRNA-synth_II"/>
</dbReference>
<dbReference type="InterPro" id="IPR045864">
    <property type="entry name" value="aa-tRNA-synth_II/BPL/LPL"/>
</dbReference>
<proteinExistence type="predicted"/>
<protein>
    <submittedName>
        <fullName evidence="3">tRNA synthetase</fullName>
    </submittedName>
</protein>
<dbReference type="SUPFAM" id="SSF55681">
    <property type="entry name" value="Class II aaRS and biotin synthetases"/>
    <property type="match status" value="1"/>
</dbReference>